<name>A0ABT3MPK5_9GAMM</name>
<evidence type="ECO:0000256" key="8">
    <source>
        <dbReference type="SAM" id="MobiDB-lite"/>
    </source>
</evidence>
<sequence length="468" mass="51258">MFKLSPNGFLLAALAGAILNVQAAETEYNLLDVYNLAQKNDAQLAAAHYDMQAVQEKKNQSRATLLPSLTLSANTQYTKSKSEVSGGKDMKNNGNGHGWGATLNQPLFRMANWYGYDQAKSISAQAELRFSAEEQSLILRTSEAYFNVLRAEDSLISAKAEEKAVKQQLDQARERYNVGLIAETDVLEAQAGYDAARVARILGENQVRVSYEALRTITNHDITQIGSLQKTMPVNHPVPASADDWVNSAVSGNLNLQAAREGLEASHTNIKVQKSGHAPTLDAFARYNYNSDHLTKDRRGEHGGLTTGKGDSTVVGLQFNMELFGGGGTSSRVREATYQMESVQKNFDKSLRETSSGTRNLFRTVNSDVDRVDARCQGIVSSESALNAVQSGYEVGTRNITDVLDAQRKLFVAERDYLNARYDYIVNTMKLKQIAGTLSPTDLQELNQWIVSGASGEGMSIPAQCHAK</sequence>
<dbReference type="PANTHER" id="PTHR30026:SF20">
    <property type="entry name" value="OUTER MEMBRANE PROTEIN TOLC"/>
    <property type="match status" value="1"/>
</dbReference>
<gene>
    <name evidence="10" type="ORF">NX722_01310</name>
</gene>
<keyword evidence="7" id="KW-0998">Cell outer membrane</keyword>
<dbReference type="SUPFAM" id="SSF56954">
    <property type="entry name" value="Outer membrane efflux proteins (OEP)"/>
    <property type="match status" value="1"/>
</dbReference>
<evidence type="ECO:0000256" key="3">
    <source>
        <dbReference type="ARBA" id="ARBA00022448"/>
    </source>
</evidence>
<keyword evidence="4" id="KW-1134">Transmembrane beta strand</keyword>
<dbReference type="EMBL" id="JAPFCC010000001">
    <property type="protein sequence ID" value="MCW7551299.1"/>
    <property type="molecule type" value="Genomic_DNA"/>
</dbReference>
<evidence type="ECO:0000256" key="1">
    <source>
        <dbReference type="ARBA" id="ARBA00004442"/>
    </source>
</evidence>
<evidence type="ECO:0000256" key="9">
    <source>
        <dbReference type="SAM" id="SignalP"/>
    </source>
</evidence>
<keyword evidence="5" id="KW-0812">Transmembrane</keyword>
<comment type="similarity">
    <text evidence="2">Belongs to the outer membrane factor (OMF) (TC 1.B.17) family.</text>
</comment>
<keyword evidence="11" id="KW-1185">Reference proteome</keyword>
<dbReference type="Gene3D" id="1.20.1600.10">
    <property type="entry name" value="Outer membrane efflux proteins (OEP)"/>
    <property type="match status" value="1"/>
</dbReference>
<proteinExistence type="inferred from homology"/>
<keyword evidence="6" id="KW-0472">Membrane</keyword>
<evidence type="ECO:0000313" key="10">
    <source>
        <dbReference type="EMBL" id="MCW7551299.1"/>
    </source>
</evidence>
<evidence type="ECO:0000313" key="11">
    <source>
        <dbReference type="Proteomes" id="UP001209854"/>
    </source>
</evidence>
<evidence type="ECO:0000256" key="5">
    <source>
        <dbReference type="ARBA" id="ARBA00022692"/>
    </source>
</evidence>
<feature type="region of interest" description="Disordered" evidence="8">
    <location>
        <begin position="77"/>
        <end position="96"/>
    </location>
</feature>
<comment type="caution">
    <text evidence="10">The sequence shown here is derived from an EMBL/GenBank/DDBJ whole genome shotgun (WGS) entry which is preliminary data.</text>
</comment>
<keyword evidence="9" id="KW-0732">Signal</keyword>
<dbReference type="Pfam" id="PF02321">
    <property type="entry name" value="OEP"/>
    <property type="match status" value="2"/>
</dbReference>
<evidence type="ECO:0000256" key="7">
    <source>
        <dbReference type="ARBA" id="ARBA00023237"/>
    </source>
</evidence>
<dbReference type="InterPro" id="IPR010130">
    <property type="entry name" value="T1SS_OMP_TolC"/>
</dbReference>
<dbReference type="InterPro" id="IPR003423">
    <property type="entry name" value="OMP_efflux"/>
</dbReference>
<feature type="chain" id="PRO_5046821652" evidence="9">
    <location>
        <begin position="24"/>
        <end position="468"/>
    </location>
</feature>
<feature type="compositionally biased region" description="Basic and acidic residues" evidence="8">
    <location>
        <begin position="80"/>
        <end position="91"/>
    </location>
</feature>
<dbReference type="PANTHER" id="PTHR30026">
    <property type="entry name" value="OUTER MEMBRANE PROTEIN TOLC"/>
    <property type="match status" value="1"/>
</dbReference>
<accession>A0ABT3MPK5</accession>
<evidence type="ECO:0000256" key="2">
    <source>
        <dbReference type="ARBA" id="ARBA00007613"/>
    </source>
</evidence>
<dbReference type="InterPro" id="IPR051906">
    <property type="entry name" value="TolC-like"/>
</dbReference>
<organism evidence="10 11">
    <name type="scientific">Endozoicomonas gorgoniicola</name>
    <dbReference type="NCBI Taxonomy" id="1234144"/>
    <lineage>
        <taxon>Bacteria</taxon>
        <taxon>Pseudomonadati</taxon>
        <taxon>Pseudomonadota</taxon>
        <taxon>Gammaproteobacteria</taxon>
        <taxon>Oceanospirillales</taxon>
        <taxon>Endozoicomonadaceae</taxon>
        <taxon>Endozoicomonas</taxon>
    </lineage>
</organism>
<dbReference type="NCBIfam" id="TIGR01844">
    <property type="entry name" value="type_I_sec_TolC"/>
    <property type="match status" value="1"/>
</dbReference>
<comment type="subcellular location">
    <subcellularLocation>
        <location evidence="1">Cell outer membrane</location>
    </subcellularLocation>
</comment>
<dbReference type="Proteomes" id="UP001209854">
    <property type="component" value="Unassembled WGS sequence"/>
</dbReference>
<dbReference type="RefSeq" id="WP_262566362.1">
    <property type="nucleotide sequence ID" value="NZ_JAPFCC010000001.1"/>
</dbReference>
<keyword evidence="3" id="KW-0813">Transport</keyword>
<evidence type="ECO:0000256" key="6">
    <source>
        <dbReference type="ARBA" id="ARBA00023136"/>
    </source>
</evidence>
<feature type="signal peptide" evidence="9">
    <location>
        <begin position="1"/>
        <end position="23"/>
    </location>
</feature>
<reference evidence="10 11" key="1">
    <citation type="submission" date="2022-10" db="EMBL/GenBank/DDBJ databases">
        <title>High-quality genome sequences of two octocoral-associated bacteria, Endozoicomonas euniceicola EF212 and Endozoicomonas gorgoniicola PS125.</title>
        <authorList>
            <person name="Chiou Y.-J."/>
            <person name="Chen Y.-H."/>
        </authorList>
    </citation>
    <scope>NUCLEOTIDE SEQUENCE [LARGE SCALE GENOMIC DNA]</scope>
    <source>
        <strain evidence="10 11">PS125</strain>
    </source>
</reference>
<protein>
    <submittedName>
        <fullName evidence="10">TolC family outer membrane protein</fullName>
    </submittedName>
</protein>
<evidence type="ECO:0000256" key="4">
    <source>
        <dbReference type="ARBA" id="ARBA00022452"/>
    </source>
</evidence>